<dbReference type="EMBL" id="JBFXLS010000025">
    <property type="protein sequence ID" value="KAL2827350.1"/>
    <property type="molecule type" value="Genomic_DNA"/>
</dbReference>
<name>A0ABR4IHV7_9EURO</name>
<accession>A0ABR4IHV7</accession>
<keyword evidence="2" id="KW-1185">Reference proteome</keyword>
<gene>
    <name evidence="1" type="ORF">BDW59DRAFT_144151</name>
</gene>
<protein>
    <submittedName>
        <fullName evidence="1">Uncharacterized protein</fullName>
    </submittedName>
</protein>
<sequence>MTMASQVVLGHSFFSQEDIQLASLIPNIKDIELDSLESVLPLQSNDFTIKDVDNFTGFFEGQADNNFQAFLAQVASWTSKQTKQANLNLTAHKGRIYTLKKPTLWFRRLCEEAQVRTWLQEQIEDGNEGVYFVVGLHTLFDATTSEGLALASEHGGGIAVPSGNLPLEGAGDIALSASHDRSRNTSRSCTVPGEQIFALRLKKVILRTWRTQDVAHVRLAQHSHWIMASDNRSSGSDSSELLETFLEGDSGGAYEGKEDPEGDLELATDRYNFAVLNN</sequence>
<evidence type="ECO:0000313" key="1">
    <source>
        <dbReference type="EMBL" id="KAL2827350.1"/>
    </source>
</evidence>
<reference evidence="1 2" key="1">
    <citation type="submission" date="2024-07" db="EMBL/GenBank/DDBJ databases">
        <title>Section-level genome sequencing and comparative genomics of Aspergillus sections Usti and Cavernicolus.</title>
        <authorList>
            <consortium name="Lawrence Berkeley National Laboratory"/>
            <person name="Nybo J.L."/>
            <person name="Vesth T.C."/>
            <person name="Theobald S."/>
            <person name="Frisvad J.C."/>
            <person name="Larsen T.O."/>
            <person name="Kjaerboelling I."/>
            <person name="Rothschild-Mancinelli K."/>
            <person name="Lyhne E.K."/>
            <person name="Kogle M.E."/>
            <person name="Barry K."/>
            <person name="Clum A."/>
            <person name="Na H."/>
            <person name="Ledsgaard L."/>
            <person name="Lin J."/>
            <person name="Lipzen A."/>
            <person name="Kuo A."/>
            <person name="Riley R."/>
            <person name="Mondo S."/>
            <person name="LaButti K."/>
            <person name="Haridas S."/>
            <person name="Pangalinan J."/>
            <person name="Salamov A.A."/>
            <person name="Simmons B.A."/>
            <person name="Magnuson J.K."/>
            <person name="Chen J."/>
            <person name="Drula E."/>
            <person name="Henrissat B."/>
            <person name="Wiebenga A."/>
            <person name="Lubbers R.J."/>
            <person name="Gomes A.C."/>
            <person name="Makela M.R."/>
            <person name="Stajich J."/>
            <person name="Grigoriev I.V."/>
            <person name="Mortensen U.H."/>
            <person name="De vries R.P."/>
            <person name="Baker S.E."/>
            <person name="Andersen M.R."/>
        </authorList>
    </citation>
    <scope>NUCLEOTIDE SEQUENCE [LARGE SCALE GENOMIC DNA]</scope>
    <source>
        <strain evidence="1 2">CBS 600.67</strain>
    </source>
</reference>
<dbReference type="Proteomes" id="UP001610335">
    <property type="component" value="Unassembled WGS sequence"/>
</dbReference>
<evidence type="ECO:0000313" key="2">
    <source>
        <dbReference type="Proteomes" id="UP001610335"/>
    </source>
</evidence>
<organism evidence="1 2">
    <name type="scientific">Aspergillus cavernicola</name>
    <dbReference type="NCBI Taxonomy" id="176166"/>
    <lineage>
        <taxon>Eukaryota</taxon>
        <taxon>Fungi</taxon>
        <taxon>Dikarya</taxon>
        <taxon>Ascomycota</taxon>
        <taxon>Pezizomycotina</taxon>
        <taxon>Eurotiomycetes</taxon>
        <taxon>Eurotiomycetidae</taxon>
        <taxon>Eurotiales</taxon>
        <taxon>Aspergillaceae</taxon>
        <taxon>Aspergillus</taxon>
        <taxon>Aspergillus subgen. Nidulantes</taxon>
    </lineage>
</organism>
<comment type="caution">
    <text evidence="1">The sequence shown here is derived from an EMBL/GenBank/DDBJ whole genome shotgun (WGS) entry which is preliminary data.</text>
</comment>
<proteinExistence type="predicted"/>